<dbReference type="EMBL" id="JAUSRB010000002">
    <property type="protein sequence ID" value="MDP9865461.1"/>
    <property type="molecule type" value="Genomic_DNA"/>
</dbReference>
<dbReference type="GO" id="GO:0003677">
    <property type="term" value="F:DNA binding"/>
    <property type="evidence" value="ECO:0007669"/>
    <property type="project" value="UniProtKB-KW"/>
</dbReference>
<dbReference type="Pfam" id="PF02575">
    <property type="entry name" value="YbaB_DNA_bd"/>
    <property type="match status" value="1"/>
</dbReference>
<dbReference type="InterPro" id="IPR036894">
    <property type="entry name" value="YbaB-like_sf"/>
</dbReference>
<name>A0ABT9R9A5_9ACTN</name>
<accession>A0ABT9R9A5</accession>
<comment type="caution">
    <text evidence="1">The sequence shown here is derived from an EMBL/GenBank/DDBJ whole genome shotgun (WGS) entry which is preliminary data.</text>
</comment>
<gene>
    <name evidence="1" type="ORF">J2S55_004727</name>
</gene>
<protein>
    <submittedName>
        <fullName evidence="1">DNA-binding protein YbaB</fullName>
    </submittedName>
</protein>
<dbReference type="SUPFAM" id="SSF82607">
    <property type="entry name" value="YbaB-like"/>
    <property type="match status" value="1"/>
</dbReference>
<dbReference type="Gene3D" id="3.30.1310.10">
    <property type="entry name" value="Nucleoid-associated protein YbaB-like domain"/>
    <property type="match status" value="1"/>
</dbReference>
<evidence type="ECO:0000313" key="2">
    <source>
        <dbReference type="Proteomes" id="UP001230426"/>
    </source>
</evidence>
<organism evidence="1 2">
    <name type="scientific">Streptosporangium brasiliense</name>
    <dbReference type="NCBI Taxonomy" id="47480"/>
    <lineage>
        <taxon>Bacteria</taxon>
        <taxon>Bacillati</taxon>
        <taxon>Actinomycetota</taxon>
        <taxon>Actinomycetes</taxon>
        <taxon>Streptosporangiales</taxon>
        <taxon>Streptosporangiaceae</taxon>
        <taxon>Streptosporangium</taxon>
    </lineage>
</organism>
<keyword evidence="2" id="KW-1185">Reference proteome</keyword>
<dbReference type="Proteomes" id="UP001230426">
    <property type="component" value="Unassembled WGS sequence"/>
</dbReference>
<reference evidence="1 2" key="1">
    <citation type="submission" date="2023-07" db="EMBL/GenBank/DDBJ databases">
        <title>Sequencing the genomes of 1000 actinobacteria strains.</title>
        <authorList>
            <person name="Klenk H.-P."/>
        </authorList>
    </citation>
    <scope>NUCLEOTIDE SEQUENCE [LARGE SCALE GENOMIC DNA]</scope>
    <source>
        <strain evidence="1 2">DSM 44109</strain>
    </source>
</reference>
<proteinExistence type="predicted"/>
<sequence length="124" mass="13657">MERLADVQQEIGEIRGTGTGANGLISVIIDGSGHVEKIELNARVMRLDSHELADELTKAFRQAQEDGERQTRELLSGALGEDMPLPPGPLDFTKTEDQLSQAYESFARSMDERMGGPTRRSDRG</sequence>
<evidence type="ECO:0000313" key="1">
    <source>
        <dbReference type="EMBL" id="MDP9865461.1"/>
    </source>
</evidence>
<keyword evidence="1" id="KW-0238">DNA-binding</keyword>
<dbReference type="InterPro" id="IPR004401">
    <property type="entry name" value="YbaB/EbfC"/>
</dbReference>